<feature type="region of interest" description="Disordered" evidence="1">
    <location>
        <begin position="70"/>
        <end position="121"/>
    </location>
</feature>
<accession>A0A2D0PUT3</accession>
<gene>
    <name evidence="3" type="primary">LOC108256972</name>
</gene>
<evidence type="ECO:0000313" key="2">
    <source>
        <dbReference type="Proteomes" id="UP000221080"/>
    </source>
</evidence>
<dbReference type="Proteomes" id="UP000221080">
    <property type="component" value="Chromosome 24"/>
</dbReference>
<keyword evidence="2" id="KW-1185">Reference proteome</keyword>
<sequence>MASNSGFGFLLSSLEGLEGLDLNTRYQLSHLFADLNLLIDVLRTPAETSTFPPPLRYRLSPATIGVDVSTQTDFPSYVPSEHSSEYPEDDDDMARSDPESNFSQPYTPASPDYSDTLLSPTSSPGHTPYYKPFSPFCYASPTDYTPTSPTYS</sequence>
<proteinExistence type="predicted"/>
<evidence type="ECO:0000313" key="3">
    <source>
        <dbReference type="RefSeq" id="XP_017309794.1"/>
    </source>
</evidence>
<reference evidence="2" key="1">
    <citation type="journal article" date="2016" name="Nat. Commun.">
        <title>The channel catfish genome sequence provides insights into the evolution of scale formation in teleosts.</title>
        <authorList>
            <person name="Liu Z."/>
            <person name="Liu S."/>
            <person name="Yao J."/>
            <person name="Bao L."/>
            <person name="Zhang J."/>
            <person name="Li Y."/>
            <person name="Jiang C."/>
            <person name="Sun L."/>
            <person name="Wang R."/>
            <person name="Zhang Y."/>
            <person name="Zhou T."/>
            <person name="Zeng Q."/>
            <person name="Fu Q."/>
            <person name="Gao S."/>
            <person name="Li N."/>
            <person name="Koren S."/>
            <person name="Jiang Y."/>
            <person name="Zimin A."/>
            <person name="Xu P."/>
            <person name="Phillippy A.M."/>
            <person name="Geng X."/>
            <person name="Song L."/>
            <person name="Sun F."/>
            <person name="Li C."/>
            <person name="Wang X."/>
            <person name="Chen A."/>
            <person name="Jin Y."/>
            <person name="Yuan Z."/>
            <person name="Yang Y."/>
            <person name="Tan S."/>
            <person name="Peatman E."/>
            <person name="Lu J."/>
            <person name="Qin Z."/>
            <person name="Dunham R."/>
            <person name="Li Z."/>
            <person name="Sonstegard T."/>
            <person name="Feng J."/>
            <person name="Danzmann R.G."/>
            <person name="Schroeder S."/>
            <person name="Scheffler B."/>
            <person name="Duke M.V."/>
            <person name="Ballard L."/>
            <person name="Kucuktas H."/>
            <person name="Kaltenboeck L."/>
            <person name="Liu H."/>
            <person name="Armbruster J."/>
            <person name="Xie Y."/>
            <person name="Kirby M.L."/>
            <person name="Tian Y."/>
            <person name="Flanagan M.E."/>
            <person name="Mu W."/>
            <person name="Waldbieser G.C."/>
        </authorList>
    </citation>
    <scope>NUCLEOTIDE SEQUENCE [LARGE SCALE GENOMIC DNA]</scope>
    <source>
        <strain evidence="2">SDA103</strain>
    </source>
</reference>
<evidence type="ECO:0000256" key="1">
    <source>
        <dbReference type="SAM" id="MobiDB-lite"/>
    </source>
</evidence>
<dbReference type="AlphaFoldDB" id="A0A2D0PUT3"/>
<dbReference type="KEGG" id="ipu:108256972"/>
<dbReference type="GeneID" id="108256972"/>
<reference evidence="3" key="2">
    <citation type="submission" date="2025-08" db="UniProtKB">
        <authorList>
            <consortium name="RefSeq"/>
        </authorList>
    </citation>
    <scope>IDENTIFICATION</scope>
    <source>
        <tissue evidence="3">Blood</tissue>
    </source>
</reference>
<protein>
    <submittedName>
        <fullName evidence="3">Uncharacterized protein LOC108256972</fullName>
    </submittedName>
</protein>
<dbReference type="RefSeq" id="XP_017309794.1">
    <property type="nucleotide sequence ID" value="XM_017454305.3"/>
</dbReference>
<organism evidence="2 3">
    <name type="scientific">Ictalurus punctatus</name>
    <name type="common">Channel catfish</name>
    <name type="synonym">Silurus punctatus</name>
    <dbReference type="NCBI Taxonomy" id="7998"/>
    <lineage>
        <taxon>Eukaryota</taxon>
        <taxon>Metazoa</taxon>
        <taxon>Chordata</taxon>
        <taxon>Craniata</taxon>
        <taxon>Vertebrata</taxon>
        <taxon>Euteleostomi</taxon>
        <taxon>Actinopterygii</taxon>
        <taxon>Neopterygii</taxon>
        <taxon>Teleostei</taxon>
        <taxon>Ostariophysi</taxon>
        <taxon>Siluriformes</taxon>
        <taxon>Ictaluridae</taxon>
        <taxon>Ictalurus</taxon>
    </lineage>
</organism>
<name>A0A2D0PUT3_ICTPU</name>